<dbReference type="AlphaFoldDB" id="A0A1M5GX56"/>
<dbReference type="Proteomes" id="UP000183945">
    <property type="component" value="Unassembled WGS sequence"/>
</dbReference>
<dbReference type="STRING" id="1073325.SAMN05444483_104339"/>
<evidence type="ECO:0000313" key="2">
    <source>
        <dbReference type="Proteomes" id="UP000183945"/>
    </source>
</evidence>
<evidence type="ECO:0000313" key="1">
    <source>
        <dbReference type="EMBL" id="SHG08032.1"/>
    </source>
</evidence>
<protein>
    <submittedName>
        <fullName evidence="1">Uncharacterized protein</fullName>
    </submittedName>
</protein>
<sequence length="82" mass="9616">MQESYSNRPRVKVLSGNFLWRDSGKFILDYDGNLLSPISFEFQSIDVKFIKIRFKKTPISNKKTPKFSCSWKMMTQVNCSLN</sequence>
<gene>
    <name evidence="1" type="ORF">SAMN05444483_104339</name>
</gene>
<accession>A0A1M5GX56</accession>
<keyword evidence="2" id="KW-1185">Reference proteome</keyword>
<dbReference type="EMBL" id="FQVT01000004">
    <property type="protein sequence ID" value="SHG08032.1"/>
    <property type="molecule type" value="Genomic_DNA"/>
</dbReference>
<name>A0A1M5GX56_SALEC</name>
<organism evidence="1 2">
    <name type="scientific">Salegentibacter echinorum</name>
    <dbReference type="NCBI Taxonomy" id="1073325"/>
    <lineage>
        <taxon>Bacteria</taxon>
        <taxon>Pseudomonadati</taxon>
        <taxon>Bacteroidota</taxon>
        <taxon>Flavobacteriia</taxon>
        <taxon>Flavobacteriales</taxon>
        <taxon>Flavobacteriaceae</taxon>
        <taxon>Salegentibacter</taxon>
    </lineage>
</organism>
<reference evidence="2" key="1">
    <citation type="submission" date="2016-11" db="EMBL/GenBank/DDBJ databases">
        <authorList>
            <person name="Varghese N."/>
            <person name="Submissions S."/>
        </authorList>
    </citation>
    <scope>NUCLEOTIDE SEQUENCE [LARGE SCALE GENOMIC DNA]</scope>
    <source>
        <strain evidence="2">DSM 24579</strain>
    </source>
</reference>
<proteinExistence type="predicted"/>